<sequence length="273" mass="30959">MDRKIKPAWRRLGREIRTLRIRSGMTQAQVAKEMQMVPSHISAWECGTRGMTGKQAEKLDRALNTSGVIARAWAKAHAPDPLPVWYEEVEQLEHRVTELREYQPQLIPGLIQIEDYARAVYREGAPWITPTDRERRVRSRLQRQHILEKEAPPLVSMVVEASVIQRAIGGQKVLKEQLTHVLGLIEREAIRFQVMAPDAECHPGASGPFRIYTFVDTPQVASAEYMGGEMTLDDTMKIQQCATIFGVLQSEALSPRASSELVRKVRDNLDVRA</sequence>
<feature type="domain" description="HTH cro/C1-type" evidence="1">
    <location>
        <begin position="16"/>
        <end position="70"/>
    </location>
</feature>
<gene>
    <name evidence="2" type="ORF">ACFQRF_21485</name>
</gene>
<organism evidence="2 3">
    <name type="scientific">Marinactinospora rubrisoli</name>
    <dbReference type="NCBI Taxonomy" id="2715399"/>
    <lineage>
        <taxon>Bacteria</taxon>
        <taxon>Bacillati</taxon>
        <taxon>Actinomycetota</taxon>
        <taxon>Actinomycetes</taxon>
        <taxon>Streptosporangiales</taxon>
        <taxon>Nocardiopsidaceae</taxon>
        <taxon>Marinactinospora</taxon>
    </lineage>
</organism>
<dbReference type="InterPro" id="IPR001387">
    <property type="entry name" value="Cro/C1-type_HTH"/>
</dbReference>
<evidence type="ECO:0000259" key="1">
    <source>
        <dbReference type="PROSITE" id="PS50943"/>
    </source>
</evidence>
<dbReference type="CDD" id="cd00093">
    <property type="entry name" value="HTH_XRE"/>
    <property type="match status" value="1"/>
</dbReference>
<dbReference type="EMBL" id="JBHTBH010000011">
    <property type="protein sequence ID" value="MFC7330303.1"/>
    <property type="molecule type" value="Genomic_DNA"/>
</dbReference>
<dbReference type="SUPFAM" id="SSF47413">
    <property type="entry name" value="lambda repressor-like DNA-binding domains"/>
    <property type="match status" value="1"/>
</dbReference>
<dbReference type="Pfam" id="PF19054">
    <property type="entry name" value="DUF5753"/>
    <property type="match status" value="1"/>
</dbReference>
<dbReference type="PROSITE" id="PS50943">
    <property type="entry name" value="HTH_CROC1"/>
    <property type="match status" value="1"/>
</dbReference>
<dbReference type="Pfam" id="PF13560">
    <property type="entry name" value="HTH_31"/>
    <property type="match status" value="1"/>
</dbReference>
<dbReference type="Proteomes" id="UP001596540">
    <property type="component" value="Unassembled WGS sequence"/>
</dbReference>
<reference evidence="3" key="1">
    <citation type="journal article" date="2019" name="Int. J. Syst. Evol. Microbiol.">
        <title>The Global Catalogue of Microorganisms (GCM) 10K type strain sequencing project: providing services to taxonomists for standard genome sequencing and annotation.</title>
        <authorList>
            <consortium name="The Broad Institute Genomics Platform"/>
            <consortium name="The Broad Institute Genome Sequencing Center for Infectious Disease"/>
            <person name="Wu L."/>
            <person name="Ma J."/>
        </authorList>
    </citation>
    <scope>NUCLEOTIDE SEQUENCE [LARGE SCALE GENOMIC DNA]</scope>
    <source>
        <strain evidence="3">CGMCC 4.7382</strain>
    </source>
</reference>
<dbReference type="Gene3D" id="1.10.260.40">
    <property type="entry name" value="lambda repressor-like DNA-binding domains"/>
    <property type="match status" value="1"/>
</dbReference>
<name>A0ABW2KKB3_9ACTN</name>
<dbReference type="SMART" id="SM00530">
    <property type="entry name" value="HTH_XRE"/>
    <property type="match status" value="1"/>
</dbReference>
<dbReference type="InterPro" id="IPR043917">
    <property type="entry name" value="DUF5753"/>
</dbReference>
<dbReference type="InterPro" id="IPR010982">
    <property type="entry name" value="Lambda_DNA-bd_dom_sf"/>
</dbReference>
<accession>A0ABW2KKB3</accession>
<evidence type="ECO:0000313" key="2">
    <source>
        <dbReference type="EMBL" id="MFC7330303.1"/>
    </source>
</evidence>
<evidence type="ECO:0000313" key="3">
    <source>
        <dbReference type="Proteomes" id="UP001596540"/>
    </source>
</evidence>
<protein>
    <submittedName>
        <fullName evidence="2">Helix-turn-helix domain-containing protein</fullName>
    </submittedName>
</protein>
<comment type="caution">
    <text evidence="2">The sequence shown here is derived from an EMBL/GenBank/DDBJ whole genome shotgun (WGS) entry which is preliminary data.</text>
</comment>
<keyword evidence="3" id="KW-1185">Reference proteome</keyword>
<dbReference type="RefSeq" id="WP_379872947.1">
    <property type="nucleotide sequence ID" value="NZ_JBHTBH010000011.1"/>
</dbReference>
<proteinExistence type="predicted"/>